<dbReference type="Gene3D" id="1.10.3210.10">
    <property type="entry name" value="Hypothetical protein af1432"/>
    <property type="match status" value="2"/>
</dbReference>
<dbReference type="GO" id="GO:0008081">
    <property type="term" value="F:phosphoric diester hydrolase activity"/>
    <property type="evidence" value="ECO:0007669"/>
    <property type="project" value="UniProtKB-ARBA"/>
</dbReference>
<dbReference type="CDD" id="cd00077">
    <property type="entry name" value="HDc"/>
    <property type="match status" value="1"/>
</dbReference>
<feature type="region of interest" description="Disordered" evidence="1">
    <location>
        <begin position="1"/>
        <end position="25"/>
    </location>
</feature>
<dbReference type="Proteomes" id="UP000231637">
    <property type="component" value="Chromosome"/>
</dbReference>
<protein>
    <submittedName>
        <fullName evidence="3">HD-GYP domain, c-di-GMP phosphodiesterase class II (Or its inactivated variant)</fullName>
    </submittedName>
</protein>
<sequence length="564" mass="63909">MTGEGRIPHINSASEEGSGEQKQNSDLLSRIEKLNAIGIALSSENDMPRLLEMILVGAKLITRADGGTLYTVNDDNKLNFEIVRTTSLGIAMGGTSNRPVQFKAISLYHRDGRPNNERVVAYSALNKATVNLPDVYDANNSIEFDFTGPRLFDERMNYRTRSMLSVPMINHEGKTVGVIQLINKQNKATGEVLAFDRNDTHLVKSLASQAAIALTNKRLIDDLKELFDSFIKTIATGIDEKSPYTGGHCKRVPLLTLSLAEAASRDTEHLKEFKLTEQKRYALEVASWLHDCGKLITPVHVVDKATKLETIHDRIHLIDTRFEVLKRDAEIAMLRNLMKVESDSPEAEAIERRYHDEIATLNSERDFIRHCNKGSEFMAPELQERVKSISARTWCNCEGHTTPFFSEEELKNLLITYGTLNKEERQIINDHIVVTIKMLKSMKFPENMKEVPEYAGGHHERMDGTGYPLGLTREQMSVPARVMAIADVFEALTAEDRPYKEGKKLSEALAILGKMKQEHHIDPVLFDIFIHEKVYLPYAHKFMNPKLIDIEEPFEIPGYPFKMQ</sequence>
<dbReference type="SUPFAM" id="SSF109604">
    <property type="entry name" value="HD-domain/PDEase-like"/>
    <property type="match status" value="2"/>
</dbReference>
<dbReference type="InterPro" id="IPR029016">
    <property type="entry name" value="GAF-like_dom_sf"/>
</dbReference>
<dbReference type="SMART" id="SM00065">
    <property type="entry name" value="GAF"/>
    <property type="match status" value="1"/>
</dbReference>
<reference evidence="3 4" key="1">
    <citation type="submission" date="2016-12" db="EMBL/GenBank/DDBJ databases">
        <title>Isolation and genomic insights into novel planktonic Zetaproteobacteria from stratified waters of the Chesapeake Bay.</title>
        <authorList>
            <person name="McAllister S.M."/>
            <person name="Kato S."/>
            <person name="Chan C.S."/>
            <person name="Chiu B.K."/>
            <person name="Field E.K."/>
        </authorList>
    </citation>
    <scope>NUCLEOTIDE SEQUENCE [LARGE SCALE GENOMIC DNA]</scope>
    <source>
        <strain evidence="3 4">CP-8</strain>
    </source>
</reference>
<proteinExistence type="predicted"/>
<dbReference type="PANTHER" id="PTHR43155:SF2">
    <property type="entry name" value="CYCLIC DI-GMP PHOSPHODIESTERASE PA4108"/>
    <property type="match status" value="1"/>
</dbReference>
<feature type="domain" description="HD-GYP" evidence="2">
    <location>
        <begin position="342"/>
        <end position="545"/>
    </location>
</feature>
<dbReference type="KEGG" id="mfn:Ga0123462_0773"/>
<dbReference type="EMBL" id="CP018800">
    <property type="protein sequence ID" value="ATX81643.1"/>
    <property type="molecule type" value="Genomic_DNA"/>
</dbReference>
<evidence type="ECO:0000313" key="4">
    <source>
        <dbReference type="Proteomes" id="UP000231637"/>
    </source>
</evidence>
<dbReference type="SMART" id="SM00471">
    <property type="entry name" value="HDc"/>
    <property type="match status" value="1"/>
</dbReference>
<dbReference type="PROSITE" id="PS51832">
    <property type="entry name" value="HD_GYP"/>
    <property type="match status" value="1"/>
</dbReference>
<feature type="compositionally biased region" description="Polar residues" evidence="1">
    <location>
        <begin position="11"/>
        <end position="25"/>
    </location>
</feature>
<name>A0A2K8L308_9PROT</name>
<evidence type="ECO:0000256" key="1">
    <source>
        <dbReference type="SAM" id="MobiDB-lite"/>
    </source>
</evidence>
<organism evidence="3 4">
    <name type="scientific">Mariprofundus ferrinatatus</name>
    <dbReference type="NCBI Taxonomy" id="1921087"/>
    <lineage>
        <taxon>Bacteria</taxon>
        <taxon>Pseudomonadati</taxon>
        <taxon>Pseudomonadota</taxon>
        <taxon>Candidatius Mariprofundia</taxon>
        <taxon>Mariprofundales</taxon>
        <taxon>Mariprofundaceae</taxon>
        <taxon>Mariprofundus</taxon>
    </lineage>
</organism>
<gene>
    <name evidence="3" type="ORF">Ga0123462_0773</name>
</gene>
<dbReference type="AlphaFoldDB" id="A0A2K8L308"/>
<dbReference type="Gene3D" id="3.30.450.40">
    <property type="match status" value="1"/>
</dbReference>
<evidence type="ECO:0000259" key="2">
    <source>
        <dbReference type="PROSITE" id="PS51832"/>
    </source>
</evidence>
<dbReference type="PANTHER" id="PTHR43155">
    <property type="entry name" value="CYCLIC DI-GMP PHOSPHODIESTERASE PA4108-RELATED"/>
    <property type="match status" value="1"/>
</dbReference>
<accession>A0A2K8L308</accession>
<dbReference type="Pfam" id="PF01590">
    <property type="entry name" value="GAF"/>
    <property type="match status" value="1"/>
</dbReference>
<evidence type="ECO:0000313" key="3">
    <source>
        <dbReference type="EMBL" id="ATX81643.1"/>
    </source>
</evidence>
<dbReference type="SUPFAM" id="SSF55781">
    <property type="entry name" value="GAF domain-like"/>
    <property type="match status" value="1"/>
</dbReference>
<dbReference type="InterPro" id="IPR003018">
    <property type="entry name" value="GAF"/>
</dbReference>
<dbReference type="InterPro" id="IPR003607">
    <property type="entry name" value="HD/PDEase_dom"/>
</dbReference>
<dbReference type="OrthoDB" id="9802066at2"/>
<dbReference type="Pfam" id="PF13487">
    <property type="entry name" value="HD_5"/>
    <property type="match status" value="1"/>
</dbReference>
<dbReference type="InterPro" id="IPR037522">
    <property type="entry name" value="HD_GYP_dom"/>
</dbReference>
<keyword evidence="4" id="KW-1185">Reference proteome</keyword>